<dbReference type="Proteomes" id="UP001306508">
    <property type="component" value="Unassembled WGS sequence"/>
</dbReference>
<evidence type="ECO:0000256" key="6">
    <source>
        <dbReference type="RuleBase" id="RU362140"/>
    </source>
</evidence>
<protein>
    <recommendedName>
        <fullName evidence="3 6">Topoisomerase I damage affected protein 11</fullName>
    </recommendedName>
</protein>
<dbReference type="InterPro" id="IPR031388">
    <property type="entry name" value="Tda11"/>
</dbReference>
<comment type="caution">
    <text evidence="8">The sequence shown here is derived from an EMBL/GenBank/DDBJ whole genome shotgun (WGS) entry which is preliminary data.</text>
</comment>
<dbReference type="EMBL" id="JAWIZZ010000022">
    <property type="protein sequence ID" value="KAK5782033.1"/>
    <property type="molecule type" value="Genomic_DNA"/>
</dbReference>
<gene>
    <name evidence="6" type="primary">TDA11</name>
    <name evidence="8" type="ORF">RI543_000519</name>
</gene>
<dbReference type="Pfam" id="PF17084">
    <property type="entry name" value="TDA11"/>
    <property type="match status" value="1"/>
</dbReference>
<evidence type="ECO:0000256" key="1">
    <source>
        <dbReference type="ARBA" id="ARBA00004496"/>
    </source>
</evidence>
<name>A0AAN7WJE1_9SACH</name>
<keyword evidence="4 6" id="KW-0963">Cytoplasm</keyword>
<evidence type="ECO:0000256" key="7">
    <source>
        <dbReference type="SAM" id="MobiDB-lite"/>
    </source>
</evidence>
<feature type="coiled-coil region" evidence="6">
    <location>
        <begin position="224"/>
        <end position="272"/>
    </location>
</feature>
<feature type="region of interest" description="Disordered" evidence="7">
    <location>
        <begin position="420"/>
        <end position="451"/>
    </location>
</feature>
<evidence type="ECO:0000313" key="9">
    <source>
        <dbReference type="Proteomes" id="UP001306508"/>
    </source>
</evidence>
<dbReference type="AlphaFoldDB" id="A0AAN7WJE1"/>
<evidence type="ECO:0000313" key="8">
    <source>
        <dbReference type="EMBL" id="KAK5782033.1"/>
    </source>
</evidence>
<sequence>MNQFDRFIEETEQKFNIDTSSRKTSINLIHRTEKCKRSNSNNSMKPINNNYSICSTVTTQSEPRDSVILNSEGSSISNSSGNSTKSILVQKPLTPVRINNLCDQPLNNNESEKYIRYSIAQDTVDTNTLQPGNQNDHGLRVVSSSKSVISKRRSLIQPIIVHNDDNHKKNISGGSIDINQNSLKNIERAVANENLTLSSTDFNITNNCIENSNIFSSLVDNNNVDDLLKNLANKELELLESKRNIEELKRKLLHHEKLYEQQYDDLKKLKAEVSRHISDNSMMNIDSSNISTKKGSPVRREIIQFTPEKLSPVIKKQPDDININKAEPSISPLAVKKRNGTKINIQRDTTRKNLSDMTKHSHTAVIKLNPVDYNPPKKSQNRNESMWSKPFALFNQFDQLLQTELEKSLNWDNGTENASSFIEETDKEESSEIVRSDLDTKNTGYKSNPNDYLHKQSVIDSRQLQSSGQSLTRSVSTSLWGFVNDVKEGLLGTYELVDDDKSSSQDTTNMKEFNTTRKNDQVNRSVEMAYI</sequence>
<comment type="subcellular location">
    <subcellularLocation>
        <location evidence="1 6">Cytoplasm</location>
    </subcellularLocation>
</comment>
<evidence type="ECO:0000256" key="3">
    <source>
        <dbReference type="ARBA" id="ARBA00014140"/>
    </source>
</evidence>
<accession>A0AAN7WJE1</accession>
<evidence type="ECO:0000256" key="4">
    <source>
        <dbReference type="ARBA" id="ARBA00022490"/>
    </source>
</evidence>
<feature type="compositionally biased region" description="Basic and acidic residues" evidence="7">
    <location>
        <begin position="428"/>
        <end position="440"/>
    </location>
</feature>
<reference evidence="9" key="1">
    <citation type="submission" date="2023-07" db="EMBL/GenBank/DDBJ databases">
        <title>A draft genome of Kazachstania heterogenica Y-27499.</title>
        <authorList>
            <person name="Donic C."/>
            <person name="Kralova J.S."/>
            <person name="Fidel L."/>
            <person name="Ben-Dor S."/>
            <person name="Jung S."/>
        </authorList>
    </citation>
    <scope>NUCLEOTIDE SEQUENCE [LARGE SCALE GENOMIC DNA]</scope>
    <source>
        <strain evidence="9">Y27499</strain>
    </source>
</reference>
<evidence type="ECO:0000256" key="2">
    <source>
        <dbReference type="ARBA" id="ARBA00008382"/>
    </source>
</evidence>
<organism evidence="8 9">
    <name type="scientific">Arxiozyma heterogenica</name>
    <dbReference type="NCBI Taxonomy" id="278026"/>
    <lineage>
        <taxon>Eukaryota</taxon>
        <taxon>Fungi</taxon>
        <taxon>Dikarya</taxon>
        <taxon>Ascomycota</taxon>
        <taxon>Saccharomycotina</taxon>
        <taxon>Saccharomycetes</taxon>
        <taxon>Saccharomycetales</taxon>
        <taxon>Saccharomycetaceae</taxon>
        <taxon>Arxiozyma</taxon>
    </lineage>
</organism>
<proteinExistence type="inferred from homology"/>
<feature type="compositionally biased region" description="Polar residues" evidence="7">
    <location>
        <begin position="441"/>
        <end position="450"/>
    </location>
</feature>
<dbReference type="GO" id="GO:0005737">
    <property type="term" value="C:cytoplasm"/>
    <property type="evidence" value="ECO:0007669"/>
    <property type="project" value="UniProtKB-SubCell"/>
</dbReference>
<evidence type="ECO:0000256" key="5">
    <source>
        <dbReference type="ARBA" id="ARBA00023054"/>
    </source>
</evidence>
<keyword evidence="9" id="KW-1185">Reference proteome</keyword>
<keyword evidence="5 6" id="KW-0175">Coiled coil</keyword>
<comment type="similarity">
    <text evidence="2 6">Belongs to the TDA11 family.</text>
</comment>